<dbReference type="Pfam" id="PF00625">
    <property type="entry name" value="Guanylate_kin"/>
    <property type="match status" value="1"/>
</dbReference>
<sequence>MGADCVVSSCSLSVPPGLHELLCALPSQLQPHVHSQDDSTFLHNMFGERSLHSLVKLSEELQGKSASEEISELLNLLAKPHVKSLLSVHDTVAQKSYDPELPPLPDDIDDDEVSVKIIRLVKNKEPLGATIKRDEHTGAILIARIMRGGAADRSGLIHVGDVLREVNGVPVDDKKPDEIIHILVCVSVCVCVFALRRPAASVLQPQKISNRRSSGFRRSFRLSRRDKKTNKSMYECKKSEQYDMADVATYEEVTPHRRQSGAKHRLVVLVGPTGVGLNELKRKLLISDPQHFSVTVPHTSRPKRNQENEGVEYHFISKNIFETDIHNNKFIEHGEYKGNYYGTSLDSVRSVLSKKQGTIKHLRTAEFKPYVVFVKPPPVERLRESRRNAKIIPGKDDKGSAKSFSEEDFLEMVSTAQQMESQHGHLFEKIIVNDDLTAAFTELKVALKKVETDTHWVPISWTHS</sequence>
<gene>
    <name evidence="6" type="primary">MPP7</name>
    <name evidence="6" type="synonym">mpp7a</name>
</gene>
<dbReference type="CDD" id="cd06799">
    <property type="entry name" value="PDZ_MPP3-MPP4-MPP7-like"/>
    <property type="match status" value="1"/>
</dbReference>
<dbReference type="FunFam" id="3.30.63.10:FF:000002">
    <property type="entry name" value="Guanylate kinase 1"/>
    <property type="match status" value="1"/>
</dbReference>
<evidence type="ECO:0000313" key="6">
    <source>
        <dbReference type="Ensembl" id="ENSOKIP00005092612.1"/>
    </source>
</evidence>
<dbReference type="GeneTree" id="ENSGT00940000156232"/>
<dbReference type="PROSITE" id="PS00856">
    <property type="entry name" value="GUANYLATE_KINASE_1"/>
    <property type="match status" value="1"/>
</dbReference>
<dbReference type="PROSITE" id="PS51022">
    <property type="entry name" value="L27"/>
    <property type="match status" value="1"/>
</dbReference>
<dbReference type="InterPro" id="IPR008145">
    <property type="entry name" value="GK/Ca_channel_bsu"/>
</dbReference>
<accession>A0A8C7K5X5</accession>
<organism evidence="6 7">
    <name type="scientific">Oncorhynchus kisutch</name>
    <name type="common">Coho salmon</name>
    <name type="synonym">Salmo kisutch</name>
    <dbReference type="NCBI Taxonomy" id="8019"/>
    <lineage>
        <taxon>Eukaryota</taxon>
        <taxon>Metazoa</taxon>
        <taxon>Chordata</taxon>
        <taxon>Craniata</taxon>
        <taxon>Vertebrata</taxon>
        <taxon>Euteleostomi</taxon>
        <taxon>Actinopterygii</taxon>
        <taxon>Neopterygii</taxon>
        <taxon>Teleostei</taxon>
        <taxon>Protacanthopterygii</taxon>
        <taxon>Salmoniformes</taxon>
        <taxon>Salmonidae</taxon>
        <taxon>Salmoninae</taxon>
        <taxon>Oncorhynchus</taxon>
    </lineage>
</organism>
<dbReference type="AlphaFoldDB" id="A0A8C7K5X5"/>
<dbReference type="InterPro" id="IPR020590">
    <property type="entry name" value="Guanylate_kinase_CS"/>
</dbReference>
<reference evidence="6" key="1">
    <citation type="submission" date="2025-08" db="UniProtKB">
        <authorList>
            <consortium name="Ensembl"/>
        </authorList>
    </citation>
    <scope>IDENTIFICATION</scope>
</reference>
<feature type="domain" description="Guanylate kinase-like" evidence="3">
    <location>
        <begin position="264"/>
        <end position="448"/>
    </location>
</feature>
<dbReference type="Gene3D" id="2.30.42.10">
    <property type="match status" value="1"/>
</dbReference>
<keyword evidence="2" id="KW-0728">SH3 domain</keyword>
<dbReference type="SUPFAM" id="SSF101288">
    <property type="entry name" value="L27 domain"/>
    <property type="match status" value="1"/>
</dbReference>
<dbReference type="InterPro" id="IPR036034">
    <property type="entry name" value="PDZ_sf"/>
</dbReference>
<dbReference type="InterPro" id="IPR008144">
    <property type="entry name" value="Guanylate_kin-like_dom"/>
</dbReference>
<evidence type="ECO:0000313" key="7">
    <source>
        <dbReference type="Proteomes" id="UP000694557"/>
    </source>
</evidence>
<evidence type="ECO:0000256" key="2">
    <source>
        <dbReference type="ARBA" id="ARBA00022443"/>
    </source>
</evidence>
<evidence type="ECO:0000259" key="4">
    <source>
        <dbReference type="PROSITE" id="PS50106"/>
    </source>
</evidence>
<dbReference type="Ensembl" id="ENSOKIT00005098934.1">
    <property type="protein sequence ID" value="ENSOKIP00005092612.1"/>
    <property type="gene ID" value="ENSOKIG00005040291.1"/>
</dbReference>
<name>A0A8C7K5X5_ONCKI</name>
<dbReference type="Proteomes" id="UP000694557">
    <property type="component" value="Unassembled WGS sequence"/>
</dbReference>
<dbReference type="PROSITE" id="PS50106">
    <property type="entry name" value="PDZ"/>
    <property type="match status" value="1"/>
</dbReference>
<dbReference type="InterPro" id="IPR050716">
    <property type="entry name" value="MAGUK"/>
</dbReference>
<dbReference type="SMART" id="SM00072">
    <property type="entry name" value="GuKc"/>
    <property type="match status" value="1"/>
</dbReference>
<keyword evidence="7" id="KW-1185">Reference proteome</keyword>
<dbReference type="InterPro" id="IPR001478">
    <property type="entry name" value="PDZ"/>
</dbReference>
<dbReference type="InterPro" id="IPR004172">
    <property type="entry name" value="L27_dom"/>
</dbReference>
<comment type="similarity">
    <text evidence="1">Belongs to the MAGUK family.</text>
</comment>
<dbReference type="InterPro" id="IPR036892">
    <property type="entry name" value="L27_dom_sf"/>
</dbReference>
<proteinExistence type="inferred from homology"/>
<dbReference type="SUPFAM" id="SSF52540">
    <property type="entry name" value="P-loop containing nucleoside triphosphate hydrolases"/>
    <property type="match status" value="1"/>
</dbReference>
<dbReference type="InterPro" id="IPR027417">
    <property type="entry name" value="P-loop_NTPase"/>
</dbReference>
<dbReference type="Pfam" id="PF02828">
    <property type="entry name" value="L27"/>
    <property type="match status" value="2"/>
</dbReference>
<dbReference type="Pfam" id="PF00595">
    <property type="entry name" value="PDZ"/>
    <property type="match status" value="1"/>
</dbReference>
<protein>
    <submittedName>
        <fullName evidence="6">MAGUK p55 scaffold protein 7a</fullName>
    </submittedName>
</protein>
<dbReference type="InterPro" id="IPR014775">
    <property type="entry name" value="L27_C"/>
</dbReference>
<dbReference type="PROSITE" id="PS50052">
    <property type="entry name" value="GUANYLATE_KINASE_2"/>
    <property type="match status" value="1"/>
</dbReference>
<dbReference type="SMART" id="SM00228">
    <property type="entry name" value="PDZ"/>
    <property type="match status" value="1"/>
</dbReference>
<dbReference type="CDD" id="cd00071">
    <property type="entry name" value="GMPK"/>
    <property type="match status" value="1"/>
</dbReference>
<evidence type="ECO:0000259" key="3">
    <source>
        <dbReference type="PROSITE" id="PS50052"/>
    </source>
</evidence>
<reference evidence="6" key="2">
    <citation type="submission" date="2025-09" db="UniProtKB">
        <authorList>
            <consortium name="Ensembl"/>
        </authorList>
    </citation>
    <scope>IDENTIFICATION</scope>
</reference>
<feature type="domain" description="PDZ" evidence="4">
    <location>
        <begin position="117"/>
        <end position="183"/>
    </location>
</feature>
<evidence type="ECO:0000259" key="5">
    <source>
        <dbReference type="PROSITE" id="PS51022"/>
    </source>
</evidence>
<dbReference type="PANTHER" id="PTHR23122">
    <property type="entry name" value="MEMBRANE-ASSOCIATED GUANYLATE KINASE MAGUK"/>
    <property type="match status" value="1"/>
</dbReference>
<feature type="domain" description="L27" evidence="5">
    <location>
        <begin position="47"/>
        <end position="100"/>
    </location>
</feature>
<dbReference type="Gene3D" id="1.10.287.650">
    <property type="entry name" value="L27 domain"/>
    <property type="match status" value="1"/>
</dbReference>
<dbReference type="SMART" id="SM00569">
    <property type="entry name" value="L27"/>
    <property type="match status" value="1"/>
</dbReference>
<dbReference type="Gene3D" id="3.40.50.300">
    <property type="entry name" value="P-loop containing nucleotide triphosphate hydrolases"/>
    <property type="match status" value="1"/>
</dbReference>
<evidence type="ECO:0000256" key="1">
    <source>
        <dbReference type="ARBA" id="ARBA00007014"/>
    </source>
</evidence>
<dbReference type="SUPFAM" id="SSF50156">
    <property type="entry name" value="PDZ domain-like"/>
    <property type="match status" value="1"/>
</dbReference>